<dbReference type="Gene3D" id="1.10.287.510">
    <property type="entry name" value="Helix hairpin bin"/>
    <property type="match status" value="1"/>
</dbReference>
<proteinExistence type="predicted"/>
<reference evidence="2" key="1">
    <citation type="journal article" date="2022" name="bioRxiv">
        <title>Sequencing and chromosome-scale assembly of the giantPleurodeles waltlgenome.</title>
        <authorList>
            <person name="Brown T."/>
            <person name="Elewa A."/>
            <person name="Iarovenko S."/>
            <person name="Subramanian E."/>
            <person name="Araus A.J."/>
            <person name="Petzold A."/>
            <person name="Susuki M."/>
            <person name="Suzuki K.-i.T."/>
            <person name="Hayashi T."/>
            <person name="Toyoda A."/>
            <person name="Oliveira C."/>
            <person name="Osipova E."/>
            <person name="Leigh N.D."/>
            <person name="Simon A."/>
            <person name="Yun M.H."/>
        </authorList>
    </citation>
    <scope>NUCLEOTIDE SEQUENCE</scope>
    <source>
        <strain evidence="2">20211129_DDA</strain>
        <tissue evidence="2">Liver</tissue>
    </source>
</reference>
<comment type="caution">
    <text evidence="2">The sequence shown here is derived from an EMBL/GenBank/DDBJ whole genome shotgun (WGS) entry which is preliminary data.</text>
</comment>
<evidence type="ECO:0000313" key="3">
    <source>
        <dbReference type="Proteomes" id="UP001066276"/>
    </source>
</evidence>
<evidence type="ECO:0000313" key="2">
    <source>
        <dbReference type="EMBL" id="KAJ1108208.1"/>
    </source>
</evidence>
<dbReference type="AlphaFoldDB" id="A0AAV7N4U9"/>
<gene>
    <name evidence="2" type="ORF">NDU88_005590</name>
</gene>
<dbReference type="Proteomes" id="UP001066276">
    <property type="component" value="Chromosome 9"/>
</dbReference>
<feature type="coiled-coil region" evidence="1">
    <location>
        <begin position="75"/>
        <end position="116"/>
    </location>
</feature>
<organism evidence="2 3">
    <name type="scientific">Pleurodeles waltl</name>
    <name type="common">Iberian ribbed newt</name>
    <dbReference type="NCBI Taxonomy" id="8319"/>
    <lineage>
        <taxon>Eukaryota</taxon>
        <taxon>Metazoa</taxon>
        <taxon>Chordata</taxon>
        <taxon>Craniata</taxon>
        <taxon>Vertebrata</taxon>
        <taxon>Euteleostomi</taxon>
        <taxon>Amphibia</taxon>
        <taxon>Batrachia</taxon>
        <taxon>Caudata</taxon>
        <taxon>Salamandroidea</taxon>
        <taxon>Salamandridae</taxon>
        <taxon>Pleurodelinae</taxon>
        <taxon>Pleurodeles</taxon>
    </lineage>
</organism>
<dbReference type="EMBL" id="JANPWB010000013">
    <property type="protein sequence ID" value="KAJ1108208.1"/>
    <property type="molecule type" value="Genomic_DNA"/>
</dbReference>
<sequence length="170" mass="18925">MKKTDRLEEATQPEKLIALDTAVSPNDTEPDTRTFLEALFGALLSDITTLKQDLTKDIQGLTKDINELGDPRANCDAQGEELDSHRREILELQEENTDLQYQVEDLEKQSQRANIRIKGVPVGAAGGNLEDYTRRLIHSIAPELAPQEFTIDRVYGAGRLAKSPGQPQDI</sequence>
<protein>
    <submittedName>
        <fullName evidence="2">Uncharacterized protein</fullName>
    </submittedName>
</protein>
<keyword evidence="1" id="KW-0175">Coiled coil</keyword>
<evidence type="ECO:0000256" key="1">
    <source>
        <dbReference type="SAM" id="Coils"/>
    </source>
</evidence>
<accession>A0AAV7N4U9</accession>
<name>A0AAV7N4U9_PLEWA</name>
<keyword evidence="3" id="KW-1185">Reference proteome</keyword>